<dbReference type="OrthoDB" id="38701at2"/>
<dbReference type="Proteomes" id="UP000054874">
    <property type="component" value="Unassembled WGS sequence"/>
</dbReference>
<name>A0A0V8QDF3_9FIRM</name>
<comment type="caution">
    <text evidence="2">The sequence shown here is derived from an EMBL/GenBank/DDBJ whole genome shotgun (WGS) entry which is preliminary data.</text>
</comment>
<evidence type="ECO:0000313" key="3">
    <source>
        <dbReference type="Proteomes" id="UP000054874"/>
    </source>
</evidence>
<feature type="compositionally biased region" description="Low complexity" evidence="1">
    <location>
        <begin position="182"/>
        <end position="226"/>
    </location>
</feature>
<dbReference type="STRING" id="290052.ASU35_02075"/>
<dbReference type="EMBL" id="LNAM01000164">
    <property type="protein sequence ID" value="KSV58613.1"/>
    <property type="molecule type" value="Genomic_DNA"/>
</dbReference>
<protein>
    <submittedName>
        <fullName evidence="2">Uncharacterized protein</fullName>
    </submittedName>
</protein>
<feature type="region of interest" description="Disordered" evidence="1">
    <location>
        <begin position="180"/>
        <end position="231"/>
    </location>
</feature>
<evidence type="ECO:0000256" key="1">
    <source>
        <dbReference type="SAM" id="MobiDB-lite"/>
    </source>
</evidence>
<evidence type="ECO:0000313" key="2">
    <source>
        <dbReference type="EMBL" id="KSV58613.1"/>
    </source>
</evidence>
<proteinExistence type="predicted"/>
<dbReference type="RefSeq" id="WP_058353056.1">
    <property type="nucleotide sequence ID" value="NZ_CABMMD010000164.1"/>
</dbReference>
<sequence length="1566" mass="177947">MRKQWKRWIGAGTAGLVLLTGFLTLQRYQAFARPGLMAEVAGEAIPTAAAGVGETIQKDRTKPLGSNENPFLILEILPDESFAELGYLIAGCEPVDMERLSYYQEMKTVAEATGIKAEEKEYYYFGEEKEYKDAKKVAEEAKRNFLKSLGEPTEVKDKQEVYGYYVKGEKNTGAFALKTPVSTDNDASSDGTAAGADAEALTTPAPEISAPEATTSEAAAPATSAPETEKTVKEQARAVITWVGEGKGDISWHTLSLDKPAVVESSEIKLDKIGDTYYTIREAGAENNKLYCFKKYSYENRSPFLTDALQLGDEARKDFRIQVKTVTPEILNADLTKNASDNLVQKADLISISPGSHLDKLPSIWQEMKDKRGTTAIGFENHDLSWEVVLAIYERVLAVKDYAALFIDEEAFDTNKLNNRKQQISYKQLDWNGKATTYTVQETAYSNNVYKLGVMLRSMNPQLFYNLYLRGYAENGNQPLIDKKTGRLSTLQVAQADSGYWAPKAFLPSKEDGAKAEQWTWNDSTRYNQDLNNWNNITDRCYIYDKDESCFSPAKEIKESDYNKKLCQWLKGKGNGKLEASPLKTLAYALEDKLQGRSKNSFKSAINILEIQPCNSFSLSARRFYFTIPDFTGSIYVTKQTSVEFLGKTEDLNSLYDMVYIGTNSAALKDDITGDSTCVYRHTGSQVKIDESYRQSVKRLRGSFGNTDVIDTYYFSGNDITKIKKEELLAFAKAGYPILFEDSFFKNSSEEINKEKIDSASNIYALADRIATTMKESLYREGKMSEETLAKFKTALTMKHCTLVLDSDTPVRYRDRSYTTANKETPYKNLKDEDIYINGKDLKNLQMTFRFRIEDNNANSNILYGVGLYIDTNADGRHVSHEEQNVAVYEVETKKQVKNNQLKADTKYELKCTIDDYVGVLPWKLEVFRKDNREIRDTELGMSAIKIHEDKNNDKKIDKNDKTLLNVLQIVPENATVLLPTDEERKKYLGYVNINEKLQAQYRFYEKIKDLEEFDVHFTRNTVQEFKNNIAKSKNYIEDNKFNMLILGFADMYTDISDSASLEAIEEAIEQGLSVLFTHDTTSFVNLSKDQYERSTGQKDFWGYHINKYFRDMVGMDRYGVTLQYPASGEWMSPAQVKSLGKDLPYKTGGTQKDTDVCKVVGFKDKLDAGAKPKVVNVCNGGHYEITAKGHKWKCDVAWWDSKHWGHSQSREQSHVEASGGQITKWPTETEKGARTYYCRVCGYAMRTEPIPRLSQKEEAPAAQGYTNILLYNYSKSTGDKITQKVTQTNTGQITEYPYKIDESFQVAPTHFQYYQLDMEADDIVVWYCLSDDKNGENPWDYSYLPNDARNNYYIYNRGNITYSGVGHNGKLTDTEVKLFVNTMIAAYNASAVRPRIQVTNEDKVSIGKAEAMYISYDYEDKGLSLDDFLQKELDISYKVIENNVLSRKNLTIQYYLLGKQVNGGYRFAKEEDVLNMNYGTVERTPLSLKTVEVGGGGTNLMVGTKAHIQGNREYSFHYSLEKLFENHSYIPLEIELTLTYGKKQDKVITVKQPVILYRRALFNLD</sequence>
<accession>A0A0V8QDF3</accession>
<reference evidence="2 3" key="1">
    <citation type="submission" date="2015-11" db="EMBL/GenBank/DDBJ databases">
        <title>Butyribacter intestini gen. nov., sp. nov., a butyric acid-producing bacterium of the family Lachnospiraceae isolated from the human faeces.</title>
        <authorList>
            <person name="Zou Y."/>
            <person name="Xue W."/>
            <person name="Luo G."/>
            <person name="Lv M."/>
        </authorList>
    </citation>
    <scope>NUCLEOTIDE SEQUENCE [LARGE SCALE GENOMIC DNA]</scope>
    <source>
        <strain evidence="2 3">ACET-33324</strain>
    </source>
</reference>
<gene>
    <name evidence="2" type="ORF">ASU35_02075</name>
</gene>
<organism evidence="2 3">
    <name type="scientific">Acetivibrio ethanolgignens</name>
    <dbReference type="NCBI Taxonomy" id="290052"/>
    <lineage>
        <taxon>Bacteria</taxon>
        <taxon>Bacillati</taxon>
        <taxon>Bacillota</taxon>
        <taxon>Clostridia</taxon>
        <taxon>Eubacteriales</taxon>
        <taxon>Oscillospiraceae</taxon>
        <taxon>Acetivibrio</taxon>
    </lineage>
</organism>
<keyword evidence="3" id="KW-1185">Reference proteome</keyword>